<accession>A0A2A4B3K7</accession>
<sequence>MADEHTRTQPDPNLSTEPGEKSTAGDSGTKTQPAPNLSTEHQAEGDARRPSDTLDRGQSRPD</sequence>
<reference evidence="2 3" key="1">
    <citation type="submission" date="2017-09" db="EMBL/GenBank/DDBJ databases">
        <title>Sphingomonas spermidinifaciens 9NM-10, whole genome shotgun sequence.</title>
        <authorList>
            <person name="Feng G."/>
            <person name="Zhu H."/>
        </authorList>
    </citation>
    <scope>NUCLEOTIDE SEQUENCE [LARGE SCALE GENOMIC DNA]</scope>
    <source>
        <strain evidence="2 3">9NM-10</strain>
    </source>
</reference>
<evidence type="ECO:0000313" key="3">
    <source>
        <dbReference type="Proteomes" id="UP000218366"/>
    </source>
</evidence>
<comment type="caution">
    <text evidence="2">The sequence shown here is derived from an EMBL/GenBank/DDBJ whole genome shotgun (WGS) entry which is preliminary data.</text>
</comment>
<keyword evidence="3" id="KW-1185">Reference proteome</keyword>
<name>A0A2A4B3K7_9SPHN</name>
<dbReference type="OrthoDB" id="7474640at2"/>
<dbReference type="Proteomes" id="UP000218366">
    <property type="component" value="Unassembled WGS sequence"/>
</dbReference>
<dbReference type="AlphaFoldDB" id="A0A2A4B3K7"/>
<feature type="region of interest" description="Disordered" evidence="1">
    <location>
        <begin position="1"/>
        <end position="62"/>
    </location>
</feature>
<feature type="compositionally biased region" description="Basic and acidic residues" evidence="1">
    <location>
        <begin position="41"/>
        <end position="62"/>
    </location>
</feature>
<protein>
    <submittedName>
        <fullName evidence="2">Uncharacterized protein</fullName>
    </submittedName>
</protein>
<proteinExistence type="predicted"/>
<evidence type="ECO:0000256" key="1">
    <source>
        <dbReference type="SAM" id="MobiDB-lite"/>
    </source>
</evidence>
<feature type="compositionally biased region" description="Polar residues" evidence="1">
    <location>
        <begin position="24"/>
        <end position="40"/>
    </location>
</feature>
<dbReference type="EMBL" id="NWMW01000002">
    <property type="protein sequence ID" value="PCD02627.1"/>
    <property type="molecule type" value="Genomic_DNA"/>
</dbReference>
<dbReference type="RefSeq" id="WP_096344004.1">
    <property type="nucleotide sequence ID" value="NZ_NWMW01000002.1"/>
</dbReference>
<evidence type="ECO:0000313" key="2">
    <source>
        <dbReference type="EMBL" id="PCD02627.1"/>
    </source>
</evidence>
<organism evidence="2 3">
    <name type="scientific">Sphingomonas spermidinifaciens</name>
    <dbReference type="NCBI Taxonomy" id="1141889"/>
    <lineage>
        <taxon>Bacteria</taxon>
        <taxon>Pseudomonadati</taxon>
        <taxon>Pseudomonadota</taxon>
        <taxon>Alphaproteobacteria</taxon>
        <taxon>Sphingomonadales</taxon>
        <taxon>Sphingomonadaceae</taxon>
        <taxon>Sphingomonas</taxon>
    </lineage>
</organism>
<gene>
    <name evidence="2" type="ORF">COC42_14645</name>
</gene>